<evidence type="ECO:0000313" key="3">
    <source>
        <dbReference type="RefSeq" id="XP_033771759.1"/>
    </source>
</evidence>
<dbReference type="PANTHER" id="PTHR15243:SF0">
    <property type="entry name" value="SERINE_THREONINE-PROTEIN KINASE 19"/>
    <property type="match status" value="1"/>
</dbReference>
<keyword evidence="3" id="KW-0808">Transferase</keyword>
<evidence type="ECO:0000256" key="1">
    <source>
        <dbReference type="ARBA" id="ARBA00093458"/>
    </source>
</evidence>
<dbReference type="FunCoup" id="A0A6P8NMC8">
    <property type="interactions" value="1094"/>
</dbReference>
<keyword evidence="2" id="KW-1185">Reference proteome</keyword>
<organism evidence="2 3">
    <name type="scientific">Geotrypetes seraphini</name>
    <name type="common">Gaboon caecilian</name>
    <name type="synonym">Caecilia seraphini</name>
    <dbReference type="NCBI Taxonomy" id="260995"/>
    <lineage>
        <taxon>Eukaryota</taxon>
        <taxon>Metazoa</taxon>
        <taxon>Chordata</taxon>
        <taxon>Craniata</taxon>
        <taxon>Vertebrata</taxon>
        <taxon>Euteleostomi</taxon>
        <taxon>Amphibia</taxon>
        <taxon>Gymnophiona</taxon>
        <taxon>Geotrypetes</taxon>
    </lineage>
</organism>
<proteinExistence type="inferred from homology"/>
<name>A0A6P8NMC8_GEOSA</name>
<dbReference type="GO" id="GO:0016301">
    <property type="term" value="F:kinase activity"/>
    <property type="evidence" value="ECO:0007669"/>
    <property type="project" value="UniProtKB-KW"/>
</dbReference>
<dbReference type="OrthoDB" id="10261701at2759"/>
<dbReference type="InParanoid" id="A0A6P8NMC8"/>
<dbReference type="GeneID" id="117346387"/>
<dbReference type="GO" id="GO:0046579">
    <property type="term" value="P:positive regulation of Ras protein signal transduction"/>
    <property type="evidence" value="ECO:0007669"/>
    <property type="project" value="TreeGrafter"/>
</dbReference>
<keyword evidence="3" id="KW-0418">Kinase</keyword>
<comment type="similarity">
    <text evidence="1">Belongs to the STK19 family.</text>
</comment>
<gene>
    <name evidence="3" type="primary">STK19</name>
</gene>
<dbReference type="PANTHER" id="PTHR15243">
    <property type="entry name" value="SERINE/THREONINE-PROTEIN KINASE 19"/>
    <property type="match status" value="1"/>
</dbReference>
<evidence type="ECO:0000313" key="2">
    <source>
        <dbReference type="Proteomes" id="UP000515159"/>
    </source>
</evidence>
<dbReference type="Pfam" id="PF10494">
    <property type="entry name" value="Stk19"/>
    <property type="match status" value="1"/>
</dbReference>
<dbReference type="RefSeq" id="XP_033771759.1">
    <property type="nucleotide sequence ID" value="XM_033915868.1"/>
</dbReference>
<sequence length="259" mass="29202">MNRKRRLISDTFKAKKRKGNPGKGCENDASHSLFPGVAQDAQGALRYLAFLFPRKFFNNSLPPMVFKHQIYSLVRDKTAVDRQLNELKDRGEIRLFQHGFSADVFGMVFTEDYRDRVLAGSAGKDYSLTVQKFLESVLTSCSDLSFSKEKMIQEFSFQDRQITELVKAGVLTVRDAGSWWLAVPGAGRFVKHFLLGRKALLGMIRKTKYKEVMLSDLQGRKVPTSMKLGLEYHIHDIIGAELVDCVATTSGTLLRLADA</sequence>
<protein>
    <submittedName>
        <fullName evidence="3">Serine/threonine-protein kinase 19</fullName>
    </submittedName>
</protein>
<dbReference type="Proteomes" id="UP000515159">
    <property type="component" value="Chromosome 12"/>
</dbReference>
<accession>A0A6P8NMC8</accession>
<dbReference type="InterPro" id="IPR018865">
    <property type="entry name" value="STK19-like"/>
</dbReference>
<dbReference type="AlphaFoldDB" id="A0A6P8NMC8"/>
<dbReference type="CTD" id="8859"/>
<dbReference type="KEGG" id="gsh:117346387"/>
<reference evidence="3" key="1">
    <citation type="submission" date="2025-08" db="UniProtKB">
        <authorList>
            <consortium name="RefSeq"/>
        </authorList>
    </citation>
    <scope>IDENTIFICATION</scope>
</reference>